<sequence>MVVSNSRLLGFAAFTGVACVTGSLYCQYKIREGLKKGDYYKKSLDILKQHNAAMQLLGPPIKQGNLDLGDTVNNMVDGYRAKLAVPVLGQKQKGKLFLWAEREKPGDSWNVQKLELSLENSEFDGRRLVVYKSENNEKN</sequence>
<organism evidence="1 2">
    <name type="scientific">Limulus polyphemus</name>
    <name type="common">Atlantic horseshoe crab</name>
    <dbReference type="NCBI Taxonomy" id="6850"/>
    <lineage>
        <taxon>Eukaryota</taxon>
        <taxon>Metazoa</taxon>
        <taxon>Ecdysozoa</taxon>
        <taxon>Arthropoda</taxon>
        <taxon>Chelicerata</taxon>
        <taxon>Merostomata</taxon>
        <taxon>Xiphosura</taxon>
        <taxon>Limulidae</taxon>
        <taxon>Limulus</taxon>
    </lineage>
</organism>
<dbReference type="RefSeq" id="XP_013791310.1">
    <property type="nucleotide sequence ID" value="XM_013935856.2"/>
</dbReference>
<dbReference type="GeneID" id="106475158"/>
<reference evidence="2" key="1">
    <citation type="submission" date="2025-08" db="UniProtKB">
        <authorList>
            <consortium name="RefSeq"/>
        </authorList>
    </citation>
    <scope>IDENTIFICATION</scope>
    <source>
        <tissue evidence="2">Muscle</tissue>
    </source>
</reference>
<protein>
    <submittedName>
        <fullName evidence="2">Uncharacterized protein LOC106475158</fullName>
    </submittedName>
</protein>
<dbReference type="PANTHER" id="PTHR47148">
    <property type="entry name" value="CYTOCHROME C OXIDASE ASSEMBLY FACTOR 1 HOMOLOG"/>
    <property type="match status" value="1"/>
</dbReference>
<dbReference type="Proteomes" id="UP000694941">
    <property type="component" value="Unplaced"/>
</dbReference>
<evidence type="ECO:0000313" key="2">
    <source>
        <dbReference type="RefSeq" id="XP_013791310.1"/>
    </source>
</evidence>
<proteinExistence type="predicted"/>
<accession>A0ABM1BYX8</accession>
<dbReference type="InterPro" id="IPR014807">
    <property type="entry name" value="Coa1"/>
</dbReference>
<name>A0ABM1BYX8_LIMPO</name>
<evidence type="ECO:0000313" key="1">
    <source>
        <dbReference type="Proteomes" id="UP000694941"/>
    </source>
</evidence>
<dbReference type="Pfam" id="PF08695">
    <property type="entry name" value="Coa1"/>
    <property type="match status" value="1"/>
</dbReference>
<gene>
    <name evidence="2" type="primary">LOC106475158</name>
</gene>
<keyword evidence="1" id="KW-1185">Reference proteome</keyword>
<dbReference type="PANTHER" id="PTHR47148:SF1">
    <property type="entry name" value="CYTOCHROME C OXIDASE ASSEMBLY FACTOR 1 HOMOLOG"/>
    <property type="match status" value="1"/>
</dbReference>
<dbReference type="PROSITE" id="PS51257">
    <property type="entry name" value="PROKAR_LIPOPROTEIN"/>
    <property type="match status" value="1"/>
</dbReference>